<organism evidence="2">
    <name type="scientific">bioreactor metagenome</name>
    <dbReference type="NCBI Taxonomy" id="1076179"/>
    <lineage>
        <taxon>unclassified sequences</taxon>
        <taxon>metagenomes</taxon>
        <taxon>ecological metagenomes</taxon>
    </lineage>
</organism>
<accession>A0A645EQK3</accession>
<comment type="caution">
    <text evidence="2">The sequence shown here is derived from an EMBL/GenBank/DDBJ whole genome shotgun (WGS) entry which is preliminary data.</text>
</comment>
<feature type="region of interest" description="Disordered" evidence="1">
    <location>
        <begin position="38"/>
        <end position="101"/>
    </location>
</feature>
<reference evidence="2" key="1">
    <citation type="submission" date="2019-08" db="EMBL/GenBank/DDBJ databases">
        <authorList>
            <person name="Kucharzyk K."/>
            <person name="Murdoch R.W."/>
            <person name="Higgins S."/>
            <person name="Loffler F."/>
        </authorList>
    </citation>
    <scope>NUCLEOTIDE SEQUENCE</scope>
</reference>
<dbReference type="AlphaFoldDB" id="A0A645EQK3"/>
<feature type="compositionally biased region" description="Basic and acidic residues" evidence="1">
    <location>
        <begin position="44"/>
        <end position="53"/>
    </location>
</feature>
<protein>
    <submittedName>
        <fullName evidence="2">Uncharacterized protein</fullName>
    </submittedName>
</protein>
<name>A0A645EQK3_9ZZZZ</name>
<dbReference type="EMBL" id="VSSQ01049351">
    <property type="protein sequence ID" value="MPN03429.1"/>
    <property type="molecule type" value="Genomic_DNA"/>
</dbReference>
<proteinExistence type="predicted"/>
<evidence type="ECO:0000256" key="1">
    <source>
        <dbReference type="SAM" id="MobiDB-lite"/>
    </source>
</evidence>
<evidence type="ECO:0000313" key="2">
    <source>
        <dbReference type="EMBL" id="MPN03429.1"/>
    </source>
</evidence>
<sequence>MLPRGLGLLLAELFAAAGAAGRWFGNVLGLAHGVGSLSTSGWADEGRPDEGSHRGVNSESSGRRQRRWAATMPKAAKNRTPKVADMSFQRCPHRGVDDDDR</sequence>
<gene>
    <name evidence="2" type="ORF">SDC9_150659</name>
</gene>